<dbReference type="Gene3D" id="2.30.40.10">
    <property type="entry name" value="Urease, subunit C, domain 1"/>
    <property type="match status" value="1"/>
</dbReference>
<dbReference type="EMBL" id="BJXA01000020">
    <property type="protein sequence ID" value="GEM38983.1"/>
    <property type="molecule type" value="Genomic_DNA"/>
</dbReference>
<comment type="caution">
    <text evidence="2">The sequence shown here is derived from an EMBL/GenBank/DDBJ whole genome shotgun (WGS) entry which is preliminary data.</text>
</comment>
<evidence type="ECO:0000259" key="1">
    <source>
        <dbReference type="Pfam" id="PF01979"/>
    </source>
</evidence>
<sequence length="501" mass="53717">MVPEMDRAEFLSWLARGAVGAVAGGLLAQSAASADPGASAPITVLSGATVIDGTGSPPMPDTTIVLAADRILAVGRYPDLPGLPAVRTLNLAGKFVIPGLWDMHTHMAQAEHTFPPLHVVHGVTGIREMWGFPEIHDLRRRIEQGTVLGPRIVLASSIIDGPPGIWPGSTVVSTEDEARAAVRRSKHEGADFVKVYSLLTRETFTAIADESRRAGLPFAGHVPHRIPVAEAVELGQHTIEHLYGMLLSTSSRTPEFYAEINAGPVDPNAQRADRARMERAAADSHSPEVAAALFDLMIRRGVWQSPTLVVLERLATGVAPGRPDDERLRYLPDFLRQFWQQRTGPEPDAAEVTMLRRNFDSRLELLGAMNAAGVGIVAGTDAGNPFVFPGFSLHEELEFLVRAGLSPMQALQSATRNAARCAGLDAVSGTVEVGKHADLVVLDSDPLADIGNTRRIHAVVCRGRYLDPADRERILREVEAAAQIEYPALPTGGLGFGSCCG</sequence>
<dbReference type="PANTHER" id="PTHR43135">
    <property type="entry name" value="ALPHA-D-RIBOSE 1-METHYLPHOSPHONATE 5-TRIPHOSPHATE DIPHOSPHATASE"/>
    <property type="match status" value="1"/>
</dbReference>
<name>A0A511ME89_9NOCA</name>
<protein>
    <submittedName>
        <fullName evidence="2">Amidohydrolase</fullName>
    </submittedName>
</protein>
<dbReference type="PANTHER" id="PTHR43135:SF3">
    <property type="entry name" value="ALPHA-D-RIBOSE 1-METHYLPHOSPHONATE 5-TRIPHOSPHATE DIPHOSPHATASE"/>
    <property type="match status" value="1"/>
</dbReference>
<dbReference type="Gene3D" id="3.20.20.140">
    <property type="entry name" value="Metal-dependent hydrolases"/>
    <property type="match status" value="1"/>
</dbReference>
<dbReference type="SUPFAM" id="SSF51338">
    <property type="entry name" value="Composite domain of metallo-dependent hydrolases"/>
    <property type="match status" value="1"/>
</dbReference>
<keyword evidence="3" id="KW-1185">Reference proteome</keyword>
<dbReference type="AlphaFoldDB" id="A0A511ME89"/>
<dbReference type="InterPro" id="IPR032466">
    <property type="entry name" value="Metal_Hydrolase"/>
</dbReference>
<proteinExistence type="predicted"/>
<evidence type="ECO:0000313" key="2">
    <source>
        <dbReference type="EMBL" id="GEM38983.1"/>
    </source>
</evidence>
<accession>A0A511ME89</accession>
<dbReference type="InterPro" id="IPR006311">
    <property type="entry name" value="TAT_signal"/>
</dbReference>
<evidence type="ECO:0000313" key="3">
    <source>
        <dbReference type="Proteomes" id="UP000321424"/>
    </source>
</evidence>
<reference evidence="2 3" key="1">
    <citation type="submission" date="2019-07" db="EMBL/GenBank/DDBJ databases">
        <title>Whole genome shotgun sequence of Nocardia ninae NBRC 108245.</title>
        <authorList>
            <person name="Hosoyama A."/>
            <person name="Uohara A."/>
            <person name="Ohji S."/>
            <person name="Ichikawa N."/>
        </authorList>
    </citation>
    <scope>NUCLEOTIDE SEQUENCE [LARGE SCALE GENOMIC DNA]</scope>
    <source>
        <strain evidence="2 3">NBRC 108245</strain>
    </source>
</reference>
<feature type="domain" description="Amidohydrolase-related" evidence="1">
    <location>
        <begin position="95"/>
        <end position="464"/>
    </location>
</feature>
<dbReference type="GO" id="GO:0016810">
    <property type="term" value="F:hydrolase activity, acting on carbon-nitrogen (but not peptide) bonds"/>
    <property type="evidence" value="ECO:0007669"/>
    <property type="project" value="InterPro"/>
</dbReference>
<dbReference type="Pfam" id="PF01979">
    <property type="entry name" value="Amidohydro_1"/>
    <property type="match status" value="1"/>
</dbReference>
<dbReference type="InterPro" id="IPR011059">
    <property type="entry name" value="Metal-dep_hydrolase_composite"/>
</dbReference>
<organism evidence="2 3">
    <name type="scientific">Nocardia ninae NBRC 108245</name>
    <dbReference type="NCBI Taxonomy" id="1210091"/>
    <lineage>
        <taxon>Bacteria</taxon>
        <taxon>Bacillati</taxon>
        <taxon>Actinomycetota</taxon>
        <taxon>Actinomycetes</taxon>
        <taxon>Mycobacteriales</taxon>
        <taxon>Nocardiaceae</taxon>
        <taxon>Nocardia</taxon>
    </lineage>
</organism>
<gene>
    <name evidence="2" type="ORF">NN4_35020</name>
</gene>
<dbReference type="SUPFAM" id="SSF51556">
    <property type="entry name" value="Metallo-dependent hydrolases"/>
    <property type="match status" value="1"/>
</dbReference>
<keyword evidence="2" id="KW-0378">Hydrolase</keyword>
<dbReference type="InterPro" id="IPR006680">
    <property type="entry name" value="Amidohydro-rel"/>
</dbReference>
<dbReference type="Proteomes" id="UP000321424">
    <property type="component" value="Unassembled WGS sequence"/>
</dbReference>
<dbReference type="InterPro" id="IPR051781">
    <property type="entry name" value="Metallo-dep_Hydrolase"/>
</dbReference>
<dbReference type="PROSITE" id="PS51318">
    <property type="entry name" value="TAT"/>
    <property type="match status" value="1"/>
</dbReference>